<dbReference type="Proteomes" id="UP000242502">
    <property type="component" value="Unassembled WGS sequence"/>
</dbReference>
<organism evidence="1 2">
    <name type="scientific">Candidatus Endobugula sertula</name>
    <name type="common">Bugula neritina bacterial symbiont</name>
    <dbReference type="NCBI Taxonomy" id="62101"/>
    <lineage>
        <taxon>Bacteria</taxon>
        <taxon>Pseudomonadati</taxon>
        <taxon>Pseudomonadota</taxon>
        <taxon>Gammaproteobacteria</taxon>
        <taxon>Cellvibrionales</taxon>
        <taxon>Cellvibrionaceae</taxon>
        <taxon>Candidatus Endobugula</taxon>
    </lineage>
</organism>
<comment type="caution">
    <text evidence="1">The sequence shown here is derived from an EMBL/GenBank/DDBJ whole genome shotgun (WGS) entry which is preliminary data.</text>
</comment>
<dbReference type="EMBL" id="MDLC01000047">
    <property type="protein sequence ID" value="ODS22916.1"/>
    <property type="molecule type" value="Genomic_DNA"/>
</dbReference>
<dbReference type="AlphaFoldDB" id="A0A1D2QMW2"/>
<reference evidence="1 2" key="1">
    <citation type="journal article" date="2016" name="Appl. Environ. Microbiol.">
        <title>Lack of Overt Genome Reduction in the Bryostatin-Producing Bryozoan Symbiont "Candidatus Endobugula sertula".</title>
        <authorList>
            <person name="Miller I.J."/>
            <person name="Vanee N."/>
            <person name="Fong S.S."/>
            <person name="Lim-Fong G.E."/>
            <person name="Kwan J.C."/>
        </authorList>
    </citation>
    <scope>NUCLEOTIDE SEQUENCE [LARGE SCALE GENOMIC DNA]</scope>
    <source>
        <strain evidence="1">AB1-4</strain>
    </source>
</reference>
<name>A0A1D2QMW2_9GAMM</name>
<proteinExistence type="predicted"/>
<evidence type="ECO:0000313" key="1">
    <source>
        <dbReference type="EMBL" id="ODS22916.1"/>
    </source>
</evidence>
<evidence type="ECO:0000313" key="2">
    <source>
        <dbReference type="Proteomes" id="UP000242502"/>
    </source>
</evidence>
<sequence>MTIIKQIPYIKGMKVDIDTQTANYIKEVAALGNTSPETLAAEMLSQQALNKDHAQYWRERAEDMATLEAMRNGDYISEEAMLSKMDHMIEEAKSLAEK</sequence>
<gene>
    <name evidence="1" type="ORF">AB835_11735</name>
</gene>
<protein>
    <submittedName>
        <fullName evidence="1">Uncharacterized protein</fullName>
    </submittedName>
</protein>
<accession>A0A1D2QMW2</accession>
<dbReference type="STRING" id="62101.AB835_11735"/>